<evidence type="ECO:0000313" key="4">
    <source>
        <dbReference type="Proteomes" id="UP000193560"/>
    </source>
</evidence>
<accession>A0A1X2I409</accession>
<evidence type="ECO:0000313" key="3">
    <source>
        <dbReference type="EMBL" id="ORZ07914.1"/>
    </source>
</evidence>
<dbReference type="OrthoDB" id="406156at2759"/>
<sequence length="326" mass="36994">DIPLIDFSLYETDQTKVAQLLLDACQTIGFFYVINHGIPAADVDHTFNLSKEFFDLPLDIKTSISIDESNRGYTGLYRQKLDPEHQLIGDYKEALNLGNFGNGEVPCALPDCFKKHKPDLKSFAEQCHGLAEKIMKAFAIGLEIPEEFGGSTFFTQRHKYDSKSGETFRLLKYPRRCVQNEEELIGAGRHTDYGTITLLFQKDVGGLQVAPRGNQDEHDHHHQEWIDAPLIKDAILVNIGDLLQLWTGGLFKSTMHRVTFCPDHRLLDRYSIAYFFQPEDDTLIERLPSSKVPGDADATDDDDVYKVDGKVLTSSQHLRRRLQAAY</sequence>
<keyword evidence="1" id="KW-0560">Oxidoreductase</keyword>
<keyword evidence="1" id="KW-0479">Metal-binding</keyword>
<feature type="domain" description="Fe2OG dioxygenase" evidence="2">
    <location>
        <begin position="164"/>
        <end position="278"/>
    </location>
</feature>
<keyword evidence="1" id="KW-0408">Iron</keyword>
<feature type="non-terminal residue" evidence="3">
    <location>
        <position position="1"/>
    </location>
</feature>
<dbReference type="Pfam" id="PF14226">
    <property type="entry name" value="DIOX_N"/>
    <property type="match status" value="1"/>
</dbReference>
<comment type="caution">
    <text evidence="3">The sequence shown here is derived from an EMBL/GenBank/DDBJ whole genome shotgun (WGS) entry which is preliminary data.</text>
</comment>
<evidence type="ECO:0000259" key="2">
    <source>
        <dbReference type="PROSITE" id="PS51471"/>
    </source>
</evidence>
<protein>
    <recommendedName>
        <fullName evidence="2">Fe2OG dioxygenase domain-containing protein</fullName>
    </recommendedName>
</protein>
<dbReference type="AlphaFoldDB" id="A0A1X2I409"/>
<dbReference type="PROSITE" id="PS51471">
    <property type="entry name" value="FE2OG_OXY"/>
    <property type="match status" value="1"/>
</dbReference>
<dbReference type="InterPro" id="IPR026992">
    <property type="entry name" value="DIOX_N"/>
</dbReference>
<evidence type="ECO:0000256" key="1">
    <source>
        <dbReference type="RuleBase" id="RU003682"/>
    </source>
</evidence>
<dbReference type="PANTHER" id="PTHR47990">
    <property type="entry name" value="2-OXOGLUTARATE (2OG) AND FE(II)-DEPENDENT OXYGENASE SUPERFAMILY PROTEIN-RELATED"/>
    <property type="match status" value="1"/>
</dbReference>
<dbReference type="InterPro" id="IPR005123">
    <property type="entry name" value="Oxoglu/Fe-dep_dioxygenase_dom"/>
</dbReference>
<comment type="similarity">
    <text evidence="1">Belongs to the iron/ascorbate-dependent oxidoreductase family.</text>
</comment>
<dbReference type="STRING" id="90262.A0A1X2I409"/>
<dbReference type="InterPro" id="IPR050231">
    <property type="entry name" value="Iron_ascorbate_oxido_reductase"/>
</dbReference>
<dbReference type="GO" id="GO:0046872">
    <property type="term" value="F:metal ion binding"/>
    <property type="evidence" value="ECO:0007669"/>
    <property type="project" value="UniProtKB-KW"/>
</dbReference>
<proteinExistence type="inferred from homology"/>
<feature type="non-terminal residue" evidence="3">
    <location>
        <position position="326"/>
    </location>
</feature>
<keyword evidence="4" id="KW-1185">Reference proteome</keyword>
<dbReference type="Pfam" id="PF03171">
    <property type="entry name" value="2OG-FeII_Oxy"/>
    <property type="match status" value="1"/>
</dbReference>
<dbReference type="PRINTS" id="PR00682">
    <property type="entry name" value="IPNSYNTHASE"/>
</dbReference>
<gene>
    <name evidence="3" type="ORF">BCR42DRAFT_286020</name>
</gene>
<dbReference type="Gene3D" id="2.60.120.330">
    <property type="entry name" value="B-lactam Antibiotic, Isopenicillin N Synthase, Chain"/>
    <property type="match status" value="1"/>
</dbReference>
<reference evidence="3 4" key="1">
    <citation type="submission" date="2016-07" db="EMBL/GenBank/DDBJ databases">
        <title>Pervasive Adenine N6-methylation of Active Genes in Fungi.</title>
        <authorList>
            <consortium name="DOE Joint Genome Institute"/>
            <person name="Mondo S.J."/>
            <person name="Dannebaum R.O."/>
            <person name="Kuo R.C."/>
            <person name="Labutti K."/>
            <person name="Haridas S."/>
            <person name="Kuo A."/>
            <person name="Salamov A."/>
            <person name="Ahrendt S.R."/>
            <person name="Lipzen A."/>
            <person name="Sullivan W."/>
            <person name="Andreopoulos W.B."/>
            <person name="Clum A."/>
            <person name="Lindquist E."/>
            <person name="Daum C."/>
            <person name="Ramamoorthy G.K."/>
            <person name="Gryganskyi A."/>
            <person name="Culley D."/>
            <person name="Magnuson J.K."/>
            <person name="James T.Y."/>
            <person name="O'Malley M.A."/>
            <person name="Stajich J.E."/>
            <person name="Spatafora J.W."/>
            <person name="Visel A."/>
            <person name="Grigoriev I.V."/>
        </authorList>
    </citation>
    <scope>NUCLEOTIDE SEQUENCE [LARGE SCALE GENOMIC DNA]</scope>
    <source>
        <strain evidence="3 4">NRRL 1336</strain>
    </source>
</reference>
<dbReference type="InterPro" id="IPR044861">
    <property type="entry name" value="IPNS-like_FE2OG_OXY"/>
</dbReference>
<dbReference type="EMBL" id="MCGE01000033">
    <property type="protein sequence ID" value="ORZ07914.1"/>
    <property type="molecule type" value="Genomic_DNA"/>
</dbReference>
<dbReference type="Proteomes" id="UP000193560">
    <property type="component" value="Unassembled WGS sequence"/>
</dbReference>
<dbReference type="SUPFAM" id="SSF51197">
    <property type="entry name" value="Clavaminate synthase-like"/>
    <property type="match status" value="1"/>
</dbReference>
<name>A0A1X2I409_9FUNG</name>
<dbReference type="InterPro" id="IPR027443">
    <property type="entry name" value="IPNS-like_sf"/>
</dbReference>
<organism evidence="3 4">
    <name type="scientific">Absidia repens</name>
    <dbReference type="NCBI Taxonomy" id="90262"/>
    <lineage>
        <taxon>Eukaryota</taxon>
        <taxon>Fungi</taxon>
        <taxon>Fungi incertae sedis</taxon>
        <taxon>Mucoromycota</taxon>
        <taxon>Mucoromycotina</taxon>
        <taxon>Mucoromycetes</taxon>
        <taxon>Mucorales</taxon>
        <taxon>Cunninghamellaceae</taxon>
        <taxon>Absidia</taxon>
    </lineage>
</organism>
<dbReference type="GO" id="GO:0016491">
    <property type="term" value="F:oxidoreductase activity"/>
    <property type="evidence" value="ECO:0007669"/>
    <property type="project" value="UniProtKB-KW"/>
</dbReference>